<dbReference type="Gene3D" id="3.40.50.150">
    <property type="entry name" value="Vaccinia Virus protein VP39"/>
    <property type="match status" value="1"/>
</dbReference>
<accession>A0A2M7R6A9</accession>
<dbReference type="InterPro" id="IPR029063">
    <property type="entry name" value="SAM-dependent_MTases_sf"/>
</dbReference>
<dbReference type="SUPFAM" id="SSF53335">
    <property type="entry name" value="S-adenosyl-L-methionine-dependent methyltransferases"/>
    <property type="match status" value="1"/>
</dbReference>
<dbReference type="AlphaFoldDB" id="A0A2M7R6A9"/>
<dbReference type="EMBL" id="PFLW01000048">
    <property type="protein sequence ID" value="PIY89121.1"/>
    <property type="molecule type" value="Genomic_DNA"/>
</dbReference>
<dbReference type="GO" id="GO:0008757">
    <property type="term" value="F:S-adenosylmethionine-dependent methyltransferase activity"/>
    <property type="evidence" value="ECO:0007669"/>
    <property type="project" value="InterPro"/>
</dbReference>
<evidence type="ECO:0000313" key="2">
    <source>
        <dbReference type="EMBL" id="PIY89121.1"/>
    </source>
</evidence>
<feature type="non-terminal residue" evidence="2">
    <location>
        <position position="1"/>
    </location>
</feature>
<gene>
    <name evidence="2" type="ORF">COY73_01880</name>
</gene>
<dbReference type="InterPro" id="IPR013216">
    <property type="entry name" value="Methyltransf_11"/>
</dbReference>
<reference evidence="3" key="1">
    <citation type="submission" date="2017-09" db="EMBL/GenBank/DDBJ databases">
        <title>Depth-based differentiation of microbial function through sediment-hosted aquifers and enrichment of novel symbionts in the deep terrestrial subsurface.</title>
        <authorList>
            <person name="Probst A.J."/>
            <person name="Ladd B."/>
            <person name="Jarett J.K."/>
            <person name="Geller-Mcgrath D.E."/>
            <person name="Sieber C.M.K."/>
            <person name="Emerson J.B."/>
            <person name="Anantharaman K."/>
            <person name="Thomas B.C."/>
            <person name="Malmstrom R."/>
            <person name="Stieglmeier M."/>
            <person name="Klingl A."/>
            <person name="Woyke T."/>
            <person name="Ryan C.M."/>
            <person name="Banfield J.F."/>
        </authorList>
    </citation>
    <scope>NUCLEOTIDE SEQUENCE [LARGE SCALE GENOMIC DNA]</scope>
</reference>
<comment type="caution">
    <text evidence="2">The sequence shown here is derived from an EMBL/GenBank/DDBJ whole genome shotgun (WGS) entry which is preliminary data.</text>
</comment>
<protein>
    <recommendedName>
        <fullName evidence="1">Methyltransferase type 11 domain-containing protein</fullName>
    </recommendedName>
</protein>
<name>A0A2M7R6A9_9BACT</name>
<organism evidence="2 3">
    <name type="scientific">Candidatus Nealsonbacteria bacterium CG_4_10_14_0_8_um_filter_37_14</name>
    <dbReference type="NCBI Taxonomy" id="1974684"/>
    <lineage>
        <taxon>Bacteria</taxon>
        <taxon>Candidatus Nealsoniibacteriota</taxon>
    </lineage>
</organism>
<dbReference type="Proteomes" id="UP000230767">
    <property type="component" value="Unassembled WGS sequence"/>
</dbReference>
<evidence type="ECO:0000313" key="3">
    <source>
        <dbReference type="Proteomes" id="UP000230767"/>
    </source>
</evidence>
<evidence type="ECO:0000259" key="1">
    <source>
        <dbReference type="Pfam" id="PF08241"/>
    </source>
</evidence>
<dbReference type="Pfam" id="PF08241">
    <property type="entry name" value="Methyltransf_11"/>
    <property type="match status" value="1"/>
</dbReference>
<feature type="domain" description="Methyltransferase type 11" evidence="1">
    <location>
        <begin position="6"/>
        <end position="53"/>
    </location>
</feature>
<proteinExistence type="predicted"/>
<sequence length="147" mass="17681">DILSDLRDFRPELKEKFDCLVCAEVLEHMPFRDLEKNLDNIRRYLIQSGKLLITIPHRRARFMIITPFNYQKPIIFTLPFFIKSSPKSFYNQVIKRKIWIDPHHCWEIGDGKIEKRDVETAMEKVGFNIEKFMKLLHVDFWVLTKKA</sequence>